<evidence type="ECO:0000256" key="1">
    <source>
        <dbReference type="SAM" id="MobiDB-lite"/>
    </source>
</evidence>
<evidence type="ECO:0000313" key="2">
    <source>
        <dbReference type="EMBL" id="KAF1966104.1"/>
    </source>
</evidence>
<dbReference type="EMBL" id="ML976751">
    <property type="protein sequence ID" value="KAF1966104.1"/>
    <property type="molecule type" value="Genomic_DNA"/>
</dbReference>
<dbReference type="OrthoDB" id="2963168at2759"/>
<dbReference type="PANTHER" id="PTHR14187">
    <property type="entry name" value="ALPHA KINASE/ELONGATION FACTOR 2 KINASE"/>
    <property type="match status" value="1"/>
</dbReference>
<gene>
    <name evidence="2" type="ORF">BU23DRAFT_574352</name>
</gene>
<name>A0A6A5UN57_9PLEO</name>
<organism evidence="2 3">
    <name type="scientific">Bimuria novae-zelandiae CBS 107.79</name>
    <dbReference type="NCBI Taxonomy" id="1447943"/>
    <lineage>
        <taxon>Eukaryota</taxon>
        <taxon>Fungi</taxon>
        <taxon>Dikarya</taxon>
        <taxon>Ascomycota</taxon>
        <taxon>Pezizomycotina</taxon>
        <taxon>Dothideomycetes</taxon>
        <taxon>Pleosporomycetidae</taxon>
        <taxon>Pleosporales</taxon>
        <taxon>Massarineae</taxon>
        <taxon>Didymosphaeriaceae</taxon>
        <taxon>Bimuria</taxon>
    </lineage>
</organism>
<dbReference type="AlphaFoldDB" id="A0A6A5UN57"/>
<keyword evidence="3" id="KW-1185">Reference proteome</keyword>
<dbReference type="Proteomes" id="UP000800036">
    <property type="component" value="Unassembled WGS sequence"/>
</dbReference>
<dbReference type="PANTHER" id="PTHR14187:SF82">
    <property type="entry name" value="FAMILY CHAPERONE, PUTATIVE (AFU_ORTHOLOGUE AFUA_7G08575)-RELATED"/>
    <property type="match status" value="1"/>
</dbReference>
<sequence>MFEFPLRQTKALLLGQFQAVQHRKKAKTKLSALAQAYGIQAIKPANAWSAIARGAAAKGLEGDGRTPIRSRICRRHYGTDCSSLFQAGKHRKIDGYIDPYTGLKRANNQMNWLISKGQELATTEVDHGKLTMGYNMWEGSNKAMSVLLMACDVDKAPTRSLNQDIYTVAQMVVDLSPVPDKEWRKNVSPSGRPYRSLDFVLEIAVQSSLENSLSVNVSSRKLPRIHNTFAAYPHLAPDPTLSISPNNKSRFHPFRQPYPTKPTIHR</sequence>
<protein>
    <submittedName>
        <fullName evidence="2">Uncharacterized protein</fullName>
    </submittedName>
</protein>
<proteinExistence type="predicted"/>
<evidence type="ECO:0000313" key="3">
    <source>
        <dbReference type="Proteomes" id="UP000800036"/>
    </source>
</evidence>
<feature type="region of interest" description="Disordered" evidence="1">
    <location>
        <begin position="242"/>
        <end position="266"/>
    </location>
</feature>
<accession>A0A6A5UN57</accession>
<reference evidence="2" key="1">
    <citation type="journal article" date="2020" name="Stud. Mycol.">
        <title>101 Dothideomycetes genomes: a test case for predicting lifestyles and emergence of pathogens.</title>
        <authorList>
            <person name="Haridas S."/>
            <person name="Albert R."/>
            <person name="Binder M."/>
            <person name="Bloem J."/>
            <person name="Labutti K."/>
            <person name="Salamov A."/>
            <person name="Andreopoulos B."/>
            <person name="Baker S."/>
            <person name="Barry K."/>
            <person name="Bills G."/>
            <person name="Bluhm B."/>
            <person name="Cannon C."/>
            <person name="Castanera R."/>
            <person name="Culley D."/>
            <person name="Daum C."/>
            <person name="Ezra D."/>
            <person name="Gonzalez J."/>
            <person name="Henrissat B."/>
            <person name="Kuo A."/>
            <person name="Liang C."/>
            <person name="Lipzen A."/>
            <person name="Lutzoni F."/>
            <person name="Magnuson J."/>
            <person name="Mondo S."/>
            <person name="Nolan M."/>
            <person name="Ohm R."/>
            <person name="Pangilinan J."/>
            <person name="Park H.-J."/>
            <person name="Ramirez L."/>
            <person name="Alfaro M."/>
            <person name="Sun H."/>
            <person name="Tritt A."/>
            <person name="Yoshinaga Y."/>
            <person name="Zwiers L.-H."/>
            <person name="Turgeon B."/>
            <person name="Goodwin S."/>
            <person name="Spatafora J."/>
            <person name="Crous P."/>
            <person name="Grigoriev I."/>
        </authorList>
    </citation>
    <scope>NUCLEOTIDE SEQUENCE</scope>
    <source>
        <strain evidence="2">CBS 107.79</strain>
    </source>
</reference>